<dbReference type="GO" id="GO:0005524">
    <property type="term" value="F:ATP binding"/>
    <property type="evidence" value="ECO:0007669"/>
    <property type="project" value="UniProtKB-UniRule"/>
</dbReference>
<comment type="subunit">
    <text evidence="6">Part of the FGAM synthase complex composed of 1 PurL, 1 PurQ and 2 PurS subunits.</text>
</comment>
<dbReference type="GO" id="GO:0004642">
    <property type="term" value="F:phosphoribosylformylglycinamidine synthase activity"/>
    <property type="evidence" value="ECO:0007669"/>
    <property type="project" value="UniProtKB-UniRule"/>
</dbReference>
<dbReference type="UniPathway" id="UPA00074">
    <property type="reaction ID" value="UER00128"/>
</dbReference>
<comment type="pathway">
    <text evidence="6">Purine metabolism; IMP biosynthesis via de novo pathway; 5-amino-1-(5-phospho-D-ribosyl)imidazole from N(2)-formyl-N(1)-(5-phospho-D-ribosyl)glycinamide: step 1/2.</text>
</comment>
<evidence type="ECO:0000256" key="5">
    <source>
        <dbReference type="ARBA" id="ARBA00022840"/>
    </source>
</evidence>
<dbReference type="NCBIfam" id="TIGR00302">
    <property type="entry name" value="phosphoribosylformylglycinamidine synthase subunit PurS"/>
    <property type="match status" value="1"/>
</dbReference>
<dbReference type="SUPFAM" id="SSF82697">
    <property type="entry name" value="PurS-like"/>
    <property type="match status" value="1"/>
</dbReference>
<keyword evidence="5 6" id="KW-0067">ATP-binding</keyword>
<dbReference type="GO" id="GO:0006189">
    <property type="term" value="P:'de novo' IMP biosynthetic process"/>
    <property type="evidence" value="ECO:0007669"/>
    <property type="project" value="UniProtKB-UniRule"/>
</dbReference>
<dbReference type="Pfam" id="PF02700">
    <property type="entry name" value="PurS"/>
    <property type="match status" value="1"/>
</dbReference>
<protein>
    <recommendedName>
        <fullName evidence="6">Phosphoribosylformylglycinamidine synthase subunit PurS</fullName>
        <shortName evidence="6">FGAM synthase</shortName>
        <ecNumber evidence="6">6.3.5.3</ecNumber>
    </recommendedName>
    <alternativeName>
        <fullName evidence="6">Formylglycinamide ribonucleotide amidotransferase subunit III</fullName>
        <shortName evidence="6">FGAR amidotransferase III</shortName>
        <shortName evidence="6">FGAR-AT III</shortName>
    </alternativeName>
    <alternativeName>
        <fullName evidence="6">Phosphoribosylformylglycinamidine synthase subunit III</fullName>
    </alternativeName>
</protein>
<keyword evidence="2 6" id="KW-0436">Ligase</keyword>
<gene>
    <name evidence="6" type="primary">purS</name>
    <name evidence="7" type="ORF">AV541_03165</name>
</gene>
<dbReference type="InterPro" id="IPR036604">
    <property type="entry name" value="PurS-like_sf"/>
</dbReference>
<keyword evidence="4 6" id="KW-0658">Purine biosynthesis</keyword>
<evidence type="ECO:0000256" key="1">
    <source>
        <dbReference type="ARBA" id="ARBA00022490"/>
    </source>
</evidence>
<dbReference type="GO" id="GO:0005737">
    <property type="term" value="C:cytoplasm"/>
    <property type="evidence" value="ECO:0007669"/>
    <property type="project" value="UniProtKB-SubCell"/>
</dbReference>
<reference evidence="7 8" key="1">
    <citation type="submission" date="2016-01" db="EMBL/GenBank/DDBJ databases">
        <title>Genome sequence of Thermus parvatiensis, a thermophile isolated from a hot water spring.</title>
        <authorList>
            <person name="Tripathi C."/>
            <person name="Lal R."/>
        </authorList>
    </citation>
    <scope>NUCLEOTIDE SEQUENCE [LARGE SCALE GENOMIC DNA]</scope>
    <source>
        <strain evidence="7 8">RL</strain>
    </source>
</reference>
<comment type="similarity">
    <text evidence="6">Belongs to the PurS family.</text>
</comment>
<comment type="catalytic activity">
    <reaction evidence="6">
        <text>N(2)-formyl-N(1)-(5-phospho-beta-D-ribosyl)glycinamide + L-glutamine + ATP + H2O = 2-formamido-N(1)-(5-O-phospho-beta-D-ribosyl)acetamidine + L-glutamate + ADP + phosphate + H(+)</text>
        <dbReference type="Rhea" id="RHEA:17129"/>
        <dbReference type="ChEBI" id="CHEBI:15377"/>
        <dbReference type="ChEBI" id="CHEBI:15378"/>
        <dbReference type="ChEBI" id="CHEBI:29985"/>
        <dbReference type="ChEBI" id="CHEBI:30616"/>
        <dbReference type="ChEBI" id="CHEBI:43474"/>
        <dbReference type="ChEBI" id="CHEBI:58359"/>
        <dbReference type="ChEBI" id="CHEBI:147286"/>
        <dbReference type="ChEBI" id="CHEBI:147287"/>
        <dbReference type="ChEBI" id="CHEBI:456216"/>
        <dbReference type="EC" id="6.3.5.3"/>
    </reaction>
</comment>
<comment type="function">
    <text evidence="6">Part of the phosphoribosylformylglycinamidine synthase complex involved in the purines biosynthetic pathway. Catalyzes the ATP-dependent conversion of formylglycinamide ribonucleotide (FGAR) and glutamine to yield formylglycinamidine ribonucleotide (FGAM) and glutamate. The FGAM synthase complex is composed of three subunits. PurQ produces an ammonia molecule by converting glutamine to glutamate. PurL transfers the ammonia molecule to FGAR to form FGAM in an ATP-dependent manner. PurS interacts with PurQ and PurL and is thought to assist in the transfer of the ammonia molecule from PurQ to PurL.</text>
</comment>
<accession>A0A0X8D8H0</accession>
<evidence type="ECO:0000313" key="8">
    <source>
        <dbReference type="Proteomes" id="UP000061630"/>
    </source>
</evidence>
<dbReference type="EMBL" id="CP014141">
    <property type="protein sequence ID" value="AMA75270.1"/>
    <property type="molecule type" value="Genomic_DNA"/>
</dbReference>
<dbReference type="InterPro" id="IPR003850">
    <property type="entry name" value="PurS"/>
</dbReference>
<dbReference type="SMR" id="A0A0X8D8H0"/>
<dbReference type="HAMAP" id="MF_01926">
    <property type="entry name" value="PurS"/>
    <property type="match status" value="1"/>
</dbReference>
<keyword evidence="3 6" id="KW-0547">Nucleotide-binding</keyword>
<dbReference type="KEGG" id="tpar:AV541_03165"/>
<evidence type="ECO:0000313" key="7">
    <source>
        <dbReference type="EMBL" id="AMA75270.1"/>
    </source>
</evidence>
<organism evidence="7 8">
    <name type="scientific">Thermus parvatiensis</name>
    <dbReference type="NCBI Taxonomy" id="456163"/>
    <lineage>
        <taxon>Bacteria</taxon>
        <taxon>Thermotogati</taxon>
        <taxon>Deinococcota</taxon>
        <taxon>Deinococci</taxon>
        <taxon>Thermales</taxon>
        <taxon>Thermaceae</taxon>
        <taxon>Thermus</taxon>
    </lineage>
</organism>
<dbReference type="EC" id="6.3.5.3" evidence="6"/>
<evidence type="ECO:0000256" key="3">
    <source>
        <dbReference type="ARBA" id="ARBA00022741"/>
    </source>
</evidence>
<evidence type="ECO:0000256" key="2">
    <source>
        <dbReference type="ARBA" id="ARBA00022598"/>
    </source>
</evidence>
<dbReference type="GeneID" id="3168698"/>
<comment type="subcellular location">
    <subcellularLocation>
        <location evidence="6">Cytoplasm</location>
    </subcellularLocation>
</comment>
<evidence type="ECO:0000256" key="4">
    <source>
        <dbReference type="ARBA" id="ARBA00022755"/>
    </source>
</evidence>
<name>A0A0X8D8H0_9DEIN</name>
<dbReference type="PANTHER" id="PTHR34696:SF1">
    <property type="entry name" value="PHOSPHORIBOSYLFORMYLGLYCINAMIDINE SYNTHASE SUBUNIT PURS"/>
    <property type="match status" value="1"/>
</dbReference>
<dbReference type="AlphaFoldDB" id="A0A0X8D8H0"/>
<proteinExistence type="inferred from homology"/>
<keyword evidence="1 6" id="KW-0963">Cytoplasm</keyword>
<dbReference type="Gene3D" id="3.30.1280.10">
    <property type="entry name" value="Phosphoribosylformylglycinamidine synthase subunit PurS"/>
    <property type="match status" value="1"/>
</dbReference>
<sequence length="84" mass="9205">MPRYQATLLIELKKGILDPQGRAVEGVLKDLGHPVEEVRVGKVLEIVFPAENLLEAEEKAKAMGALLANPVMEVYALEALKELP</sequence>
<dbReference type="PANTHER" id="PTHR34696">
    <property type="entry name" value="PHOSPHORIBOSYLFORMYLGLYCINAMIDINE SYNTHASE SUBUNIT PURS"/>
    <property type="match status" value="1"/>
</dbReference>
<evidence type="ECO:0000256" key="6">
    <source>
        <dbReference type="HAMAP-Rule" id="MF_01926"/>
    </source>
</evidence>
<dbReference type="RefSeq" id="WP_011173563.1">
    <property type="nucleotide sequence ID" value="NZ_AIJQ01000015.1"/>
</dbReference>
<dbReference type="Proteomes" id="UP000061630">
    <property type="component" value="Chromosome"/>
</dbReference>